<feature type="compositionally biased region" description="Polar residues" evidence="1">
    <location>
        <begin position="203"/>
        <end position="235"/>
    </location>
</feature>
<dbReference type="Proteomes" id="UP000272942">
    <property type="component" value="Unassembled WGS sequence"/>
</dbReference>
<feature type="compositionally biased region" description="Polar residues" evidence="1">
    <location>
        <begin position="110"/>
        <end position="119"/>
    </location>
</feature>
<dbReference type="WBParaSite" id="ECPE_0000705001-mRNA-1">
    <property type="protein sequence ID" value="ECPE_0000705001-mRNA-1"/>
    <property type="gene ID" value="ECPE_0000705001"/>
</dbReference>
<feature type="compositionally biased region" description="Polar residues" evidence="1">
    <location>
        <begin position="49"/>
        <end position="63"/>
    </location>
</feature>
<sequence>MTNTNFSVLNKNESLNSAYSTKRWSGEYPFSTSRTFSSHRPSQLKIGLASTNGTYEPRSTGSSLRPAADGKSPSLTDDTKQVSPVVPRPEVVLSKSPTLATQEQSDSDLGEQSSATSVNLRRSSSGRSRLSGFSFSRFRRTPSSAAVKRAQSFDQPSTSPSPASAVVSLMDAVRPNRISIECATERDEAVPTTTTTTTEKQNDSQSITLPLSFSTKPGQNMSENISRLGTLQSTQ</sequence>
<organism evidence="4">
    <name type="scientific">Echinostoma caproni</name>
    <dbReference type="NCBI Taxonomy" id="27848"/>
    <lineage>
        <taxon>Eukaryota</taxon>
        <taxon>Metazoa</taxon>
        <taxon>Spiralia</taxon>
        <taxon>Lophotrochozoa</taxon>
        <taxon>Platyhelminthes</taxon>
        <taxon>Trematoda</taxon>
        <taxon>Digenea</taxon>
        <taxon>Plagiorchiida</taxon>
        <taxon>Echinostomata</taxon>
        <taxon>Echinostomatoidea</taxon>
        <taxon>Echinostomatidae</taxon>
        <taxon>Echinostoma</taxon>
    </lineage>
</organism>
<gene>
    <name evidence="2" type="ORF">ECPE_LOCUS7036</name>
</gene>
<feature type="region of interest" description="Disordered" evidence="1">
    <location>
        <begin position="187"/>
        <end position="235"/>
    </location>
</feature>
<accession>A0A183AJA1</accession>
<reference evidence="2 3" key="2">
    <citation type="submission" date="2018-11" db="EMBL/GenBank/DDBJ databases">
        <authorList>
            <consortium name="Pathogen Informatics"/>
        </authorList>
    </citation>
    <scope>NUCLEOTIDE SEQUENCE [LARGE SCALE GENOMIC DNA]</scope>
    <source>
        <strain evidence="2 3">Egypt</strain>
    </source>
</reference>
<reference evidence="4" key="1">
    <citation type="submission" date="2016-06" db="UniProtKB">
        <authorList>
            <consortium name="WormBaseParasite"/>
        </authorList>
    </citation>
    <scope>IDENTIFICATION</scope>
</reference>
<evidence type="ECO:0000313" key="3">
    <source>
        <dbReference type="Proteomes" id="UP000272942"/>
    </source>
</evidence>
<name>A0A183AJA1_9TREM</name>
<dbReference type="EMBL" id="UZAN01044077">
    <property type="protein sequence ID" value="VDP79986.1"/>
    <property type="molecule type" value="Genomic_DNA"/>
</dbReference>
<proteinExistence type="predicted"/>
<feature type="region of interest" description="Disordered" evidence="1">
    <location>
        <begin position="30"/>
        <end position="164"/>
    </location>
</feature>
<keyword evidence="3" id="KW-1185">Reference proteome</keyword>
<evidence type="ECO:0000256" key="1">
    <source>
        <dbReference type="SAM" id="MobiDB-lite"/>
    </source>
</evidence>
<evidence type="ECO:0000313" key="2">
    <source>
        <dbReference type="EMBL" id="VDP79986.1"/>
    </source>
</evidence>
<feature type="compositionally biased region" description="Low complexity" evidence="1">
    <location>
        <begin position="120"/>
        <end position="136"/>
    </location>
</feature>
<feature type="compositionally biased region" description="Polar residues" evidence="1">
    <location>
        <begin position="30"/>
        <end position="41"/>
    </location>
</feature>
<dbReference type="AlphaFoldDB" id="A0A183AJA1"/>
<evidence type="ECO:0000313" key="4">
    <source>
        <dbReference type="WBParaSite" id="ECPE_0000705001-mRNA-1"/>
    </source>
</evidence>
<protein>
    <submittedName>
        <fullName evidence="2 4">Uncharacterized protein</fullName>
    </submittedName>
</protein>
<feature type="compositionally biased region" description="Polar residues" evidence="1">
    <location>
        <begin position="95"/>
        <end position="104"/>
    </location>
</feature>